<feature type="compositionally biased region" description="Polar residues" evidence="1">
    <location>
        <begin position="27"/>
        <end position="38"/>
    </location>
</feature>
<accession>A0A2K0WRT2</accession>
<evidence type="ECO:0000256" key="1">
    <source>
        <dbReference type="SAM" id="MobiDB-lite"/>
    </source>
</evidence>
<name>A0A2K0WRT2_GIBNY</name>
<comment type="caution">
    <text evidence="2">The sequence shown here is derived from an EMBL/GenBank/DDBJ whole genome shotgun (WGS) entry which is preliminary data.</text>
</comment>
<evidence type="ECO:0000313" key="3">
    <source>
        <dbReference type="Proteomes" id="UP000236664"/>
    </source>
</evidence>
<dbReference type="EMBL" id="MTQA01000036">
    <property type="protein sequence ID" value="PNP85002.1"/>
    <property type="molecule type" value="Genomic_DNA"/>
</dbReference>
<organism evidence="2 3">
    <name type="scientific">Gibberella nygamai</name>
    <name type="common">Bean root rot disease fungus</name>
    <name type="synonym">Fusarium nygamai</name>
    <dbReference type="NCBI Taxonomy" id="42673"/>
    <lineage>
        <taxon>Eukaryota</taxon>
        <taxon>Fungi</taxon>
        <taxon>Dikarya</taxon>
        <taxon>Ascomycota</taxon>
        <taxon>Pezizomycotina</taxon>
        <taxon>Sordariomycetes</taxon>
        <taxon>Hypocreomycetidae</taxon>
        <taxon>Hypocreales</taxon>
        <taxon>Nectriaceae</taxon>
        <taxon>Fusarium</taxon>
        <taxon>Fusarium fujikuroi species complex</taxon>
    </lineage>
</organism>
<gene>
    <name evidence="2" type="ORF">FNYG_01699</name>
</gene>
<dbReference type="Proteomes" id="UP000236664">
    <property type="component" value="Unassembled WGS sequence"/>
</dbReference>
<protein>
    <submittedName>
        <fullName evidence="2">Uncharacterized protein</fullName>
    </submittedName>
</protein>
<dbReference type="AlphaFoldDB" id="A0A2K0WRT2"/>
<proteinExistence type="predicted"/>
<dbReference type="OrthoDB" id="5043579at2759"/>
<evidence type="ECO:0000313" key="2">
    <source>
        <dbReference type="EMBL" id="PNP85002.1"/>
    </source>
</evidence>
<keyword evidence="3" id="KW-1185">Reference proteome</keyword>
<sequence length="181" mass="20365">MGTKRRGSELDRDAKRIKSDDSMGNDEVSSSNCVQTTPALPRQPITDLNKLSQVAREQIHYLLQALRDVSPQSLSEVDILSQINAINSDSRRLIFTYKPPDMVITIGHSPREIDVAHDCEKIGGGRLVSTISSVPYANGGYFTVEIEHPQLYMGNLPFPCREDWGSKFEETPWKDNYLLKV</sequence>
<reference evidence="2 3" key="1">
    <citation type="submission" date="2017-06" db="EMBL/GenBank/DDBJ databases">
        <title>Genome of Fusarium nygamai isolate CS10214.</title>
        <authorList>
            <person name="Gardiner D.M."/>
            <person name="Obanor F."/>
            <person name="Kazan K."/>
        </authorList>
    </citation>
    <scope>NUCLEOTIDE SEQUENCE [LARGE SCALE GENOMIC DNA]</scope>
    <source>
        <strain evidence="2 3">CS10214</strain>
    </source>
</reference>
<feature type="region of interest" description="Disordered" evidence="1">
    <location>
        <begin position="1"/>
        <end position="40"/>
    </location>
</feature>
<feature type="compositionally biased region" description="Basic and acidic residues" evidence="1">
    <location>
        <begin position="1"/>
        <end position="21"/>
    </location>
</feature>